<dbReference type="InterPro" id="IPR005175">
    <property type="entry name" value="PPC_dom"/>
</dbReference>
<feature type="compositionally biased region" description="Polar residues" evidence="6">
    <location>
        <begin position="97"/>
        <end position="111"/>
    </location>
</feature>
<keyword evidence="3" id="KW-0238">DNA-binding</keyword>
<evidence type="ECO:0000256" key="6">
    <source>
        <dbReference type="SAM" id="MobiDB-lite"/>
    </source>
</evidence>
<dbReference type="OrthoDB" id="1900597at2759"/>
<dbReference type="PANTHER" id="PTHR31100:SF14">
    <property type="entry name" value="AT-HOOK MOTIF NUCLEAR-LOCALIZED PROTEIN 15"/>
    <property type="match status" value="1"/>
</dbReference>
<organism evidence="8 9">
    <name type="scientific">Cuscuta campestris</name>
    <dbReference type="NCBI Taxonomy" id="132261"/>
    <lineage>
        <taxon>Eukaryota</taxon>
        <taxon>Viridiplantae</taxon>
        <taxon>Streptophyta</taxon>
        <taxon>Embryophyta</taxon>
        <taxon>Tracheophyta</taxon>
        <taxon>Spermatophyta</taxon>
        <taxon>Magnoliopsida</taxon>
        <taxon>eudicotyledons</taxon>
        <taxon>Gunneridae</taxon>
        <taxon>Pentapetalae</taxon>
        <taxon>asterids</taxon>
        <taxon>lamiids</taxon>
        <taxon>Solanales</taxon>
        <taxon>Convolvulaceae</taxon>
        <taxon>Cuscuteae</taxon>
        <taxon>Cuscuta</taxon>
        <taxon>Cuscuta subgen. Grammica</taxon>
        <taxon>Cuscuta sect. Cleistogrammica</taxon>
    </lineage>
</organism>
<evidence type="ECO:0000256" key="3">
    <source>
        <dbReference type="ARBA" id="ARBA00023125"/>
    </source>
</evidence>
<dbReference type="Proteomes" id="UP000595140">
    <property type="component" value="Unassembled WGS sequence"/>
</dbReference>
<evidence type="ECO:0000256" key="2">
    <source>
        <dbReference type="ARBA" id="ARBA00023015"/>
    </source>
</evidence>
<keyword evidence="5" id="KW-0539">Nucleus</keyword>
<dbReference type="GO" id="GO:0003680">
    <property type="term" value="F:minor groove of adenine-thymine-rich DNA binding"/>
    <property type="evidence" value="ECO:0007669"/>
    <property type="project" value="InterPro"/>
</dbReference>
<evidence type="ECO:0000256" key="1">
    <source>
        <dbReference type="ARBA" id="ARBA00004123"/>
    </source>
</evidence>
<dbReference type="PROSITE" id="PS51742">
    <property type="entry name" value="PPC"/>
    <property type="match status" value="1"/>
</dbReference>
<dbReference type="PANTHER" id="PTHR31100">
    <property type="entry name" value="AT-HOOK MOTIF NUCLEAR-LOCALIZED PROTEIN 15"/>
    <property type="match status" value="1"/>
</dbReference>
<dbReference type="FunFam" id="3.30.1330.80:FF:000002">
    <property type="entry name" value="AT-hook motif nuclear-localized protein"/>
    <property type="match status" value="1"/>
</dbReference>
<evidence type="ECO:0000313" key="8">
    <source>
        <dbReference type="EMBL" id="VFQ77413.1"/>
    </source>
</evidence>
<gene>
    <name evidence="8" type="ORF">CCAM_LOCUS19189</name>
</gene>
<dbReference type="InterPro" id="IPR014476">
    <property type="entry name" value="AHL15-29"/>
</dbReference>
<protein>
    <recommendedName>
        <fullName evidence="7">PPC domain-containing protein</fullName>
    </recommendedName>
</protein>
<keyword evidence="4" id="KW-0804">Transcription</keyword>
<evidence type="ECO:0000313" key="9">
    <source>
        <dbReference type="Proteomes" id="UP000595140"/>
    </source>
</evidence>
<dbReference type="Gene3D" id="3.30.1330.80">
    <property type="entry name" value="Hypothetical protein, similar to alpha- acetolactate decarboxylase, domain 2"/>
    <property type="match status" value="1"/>
</dbReference>
<comment type="subcellular location">
    <subcellularLocation>
        <location evidence="1">Nucleus</location>
    </subcellularLocation>
</comment>
<dbReference type="Pfam" id="PF03479">
    <property type="entry name" value="PCC"/>
    <property type="match status" value="1"/>
</dbReference>
<proteinExistence type="predicted"/>
<evidence type="ECO:0000256" key="5">
    <source>
        <dbReference type="ARBA" id="ARBA00023242"/>
    </source>
</evidence>
<keyword evidence="9" id="KW-1185">Reference proteome</keyword>
<sequence>MTRQCLTIGDGSGHGLIRHDAMSNINVSYVKANNDPACDVPNEHVVDPTNAWWTGNVVAMNEMGVGGGGDPELHLMRNSGEEEDEEEKRREQDFMADTSSDGNNHELNPTVGQGALVISEPGSSGRRPRGRPPGSKNKPKPPIVITKESPNSLHSHVLEISSGSDIVDCISTFAQRCHRGVSVLSGTGVVADVTLRQLNAPEGVVTLHGKFEILSLSGAFLPSPSPLRTTGLTVYLAGGQGQVLGGNVMGALVASGPVVVIAATYMNAAYQRLPLEVEEEEAVPPHHPADEGRMGGGGAVEIAPSAPHSHPLVDSLYNLPPNLLHNAQIAHEAAAHWRPPPPPY</sequence>
<dbReference type="CDD" id="cd11378">
    <property type="entry name" value="DUF296"/>
    <property type="match status" value="1"/>
</dbReference>
<dbReference type="AlphaFoldDB" id="A0A484LLS3"/>
<dbReference type="GO" id="GO:0003700">
    <property type="term" value="F:DNA-binding transcription factor activity"/>
    <property type="evidence" value="ECO:0007669"/>
    <property type="project" value="TreeGrafter"/>
</dbReference>
<feature type="domain" description="PPC" evidence="7">
    <location>
        <begin position="150"/>
        <end position="289"/>
    </location>
</feature>
<accession>A0A484LLS3</accession>
<name>A0A484LLS3_9ASTE</name>
<evidence type="ECO:0000256" key="4">
    <source>
        <dbReference type="ARBA" id="ARBA00023163"/>
    </source>
</evidence>
<evidence type="ECO:0000259" key="7">
    <source>
        <dbReference type="PROSITE" id="PS51742"/>
    </source>
</evidence>
<keyword evidence="2" id="KW-0805">Transcription regulation</keyword>
<feature type="region of interest" description="Disordered" evidence="6">
    <location>
        <begin position="63"/>
        <end position="150"/>
    </location>
</feature>
<dbReference type="SUPFAM" id="SSF117856">
    <property type="entry name" value="AF0104/ALDC/Ptd012-like"/>
    <property type="match status" value="1"/>
</dbReference>
<dbReference type="GO" id="GO:0005634">
    <property type="term" value="C:nucleus"/>
    <property type="evidence" value="ECO:0007669"/>
    <property type="project" value="UniProtKB-SubCell"/>
</dbReference>
<dbReference type="EMBL" id="OOIL02001679">
    <property type="protein sequence ID" value="VFQ77413.1"/>
    <property type="molecule type" value="Genomic_DNA"/>
</dbReference>
<reference evidence="8 9" key="1">
    <citation type="submission" date="2018-04" db="EMBL/GenBank/DDBJ databases">
        <authorList>
            <person name="Vogel A."/>
        </authorList>
    </citation>
    <scope>NUCLEOTIDE SEQUENCE [LARGE SCALE GENOMIC DNA]</scope>
</reference>